<dbReference type="PANTHER" id="PTHR43792:SF1">
    <property type="entry name" value="N-ACETYLTRANSFERASE DOMAIN-CONTAINING PROTEIN"/>
    <property type="match status" value="1"/>
</dbReference>
<dbReference type="InterPro" id="IPR016181">
    <property type="entry name" value="Acyl_CoA_acyltransferase"/>
</dbReference>
<protein>
    <submittedName>
        <fullName evidence="2">GNAT family N-acetyltransferase</fullName>
    </submittedName>
</protein>
<reference evidence="2" key="1">
    <citation type="submission" date="2022-01" db="EMBL/GenBank/DDBJ databases">
        <title>Genome-Based Taxonomic Classification of the Phylum Actinobacteria.</title>
        <authorList>
            <person name="Gao Y."/>
        </authorList>
    </citation>
    <scope>NUCLEOTIDE SEQUENCE</scope>
    <source>
        <strain evidence="2">KLBMP 8922</strain>
    </source>
</reference>
<sequence>MTPTLTTARLVLRPYVPEDEDGFVRLFDDPSVTRWLGMPSVDARTLFRRAFTPEFKITWDIWGIWEDGAYVGHAEIKPSPDPQVDGHELVYALLPRAWGRGLGSEIAAAVTGHGVGALGLAEVHATVDPANAASLALLRKLGYADVRDLVDEDDGEISRLLTFRA</sequence>
<keyword evidence="3" id="KW-1185">Reference proteome</keyword>
<accession>A0AA41U392</accession>
<organism evidence="2 3">
    <name type="scientific">Yinghuangia soli</name>
    <dbReference type="NCBI Taxonomy" id="2908204"/>
    <lineage>
        <taxon>Bacteria</taxon>
        <taxon>Bacillati</taxon>
        <taxon>Actinomycetota</taxon>
        <taxon>Actinomycetes</taxon>
        <taxon>Kitasatosporales</taxon>
        <taxon>Streptomycetaceae</taxon>
        <taxon>Yinghuangia</taxon>
    </lineage>
</organism>
<dbReference type="InterPro" id="IPR000182">
    <property type="entry name" value="GNAT_dom"/>
</dbReference>
<dbReference type="SUPFAM" id="SSF55729">
    <property type="entry name" value="Acyl-CoA N-acyltransferases (Nat)"/>
    <property type="match status" value="1"/>
</dbReference>
<dbReference type="EMBL" id="JAKFHA010000005">
    <property type="protein sequence ID" value="MCF2527849.1"/>
    <property type="molecule type" value="Genomic_DNA"/>
</dbReference>
<name>A0AA41U392_9ACTN</name>
<evidence type="ECO:0000259" key="1">
    <source>
        <dbReference type="PROSITE" id="PS51186"/>
    </source>
</evidence>
<dbReference type="GO" id="GO:0016747">
    <property type="term" value="F:acyltransferase activity, transferring groups other than amino-acyl groups"/>
    <property type="evidence" value="ECO:0007669"/>
    <property type="project" value="InterPro"/>
</dbReference>
<evidence type="ECO:0000313" key="2">
    <source>
        <dbReference type="EMBL" id="MCF2527849.1"/>
    </source>
</evidence>
<dbReference type="InterPro" id="IPR051531">
    <property type="entry name" value="N-acetyltransferase"/>
</dbReference>
<dbReference type="AlphaFoldDB" id="A0AA41U392"/>
<proteinExistence type="predicted"/>
<dbReference type="Gene3D" id="3.40.630.30">
    <property type="match status" value="1"/>
</dbReference>
<gene>
    <name evidence="2" type="ORF">LZ495_11555</name>
</gene>
<dbReference type="Pfam" id="PF13302">
    <property type="entry name" value="Acetyltransf_3"/>
    <property type="match status" value="1"/>
</dbReference>
<evidence type="ECO:0000313" key="3">
    <source>
        <dbReference type="Proteomes" id="UP001165378"/>
    </source>
</evidence>
<dbReference type="PROSITE" id="PS51186">
    <property type="entry name" value="GNAT"/>
    <property type="match status" value="1"/>
</dbReference>
<dbReference type="Proteomes" id="UP001165378">
    <property type="component" value="Unassembled WGS sequence"/>
</dbReference>
<comment type="caution">
    <text evidence="2">The sequence shown here is derived from an EMBL/GenBank/DDBJ whole genome shotgun (WGS) entry which is preliminary data.</text>
</comment>
<feature type="domain" description="N-acetyltransferase" evidence="1">
    <location>
        <begin position="10"/>
        <end position="164"/>
    </location>
</feature>
<dbReference type="PANTHER" id="PTHR43792">
    <property type="entry name" value="GNAT FAMILY, PUTATIVE (AFU_ORTHOLOGUE AFUA_3G00765)-RELATED-RELATED"/>
    <property type="match status" value="1"/>
</dbReference>
<dbReference type="RefSeq" id="WP_235052020.1">
    <property type="nucleotide sequence ID" value="NZ_JAKFHA010000005.1"/>
</dbReference>